<dbReference type="GeneID" id="110784744"/>
<keyword evidence="4" id="KW-0547">Nucleotide-binding</keyword>
<evidence type="ECO:0000256" key="3">
    <source>
        <dbReference type="ARBA" id="ARBA00022679"/>
    </source>
</evidence>
<sequence length="638" mass="71808">MGCLSRILTHNIRGSIKPECLHEYVDIVGDYYNCDLLMDVMVTTDCFWFAGNSNMGYKDGLVSCIMVLCLVCLAYRVYADSYLIDCGATSNTTIGNRVFLADRYAAKYLSTRPNILVKTLSENNLLYHTARVFRNLTSYTFPISQTGRYFIRFHFFPFTSKSYDLSSAKFMVFAQQFKLLNEFSPPKVSVVKEYSVLVNTNRLTILIVPNVNSIAFLNAIEVFLVPDSVTTDYATLINPLPGYKDLVTMALETLYRVNMGGSNIDFDGDKFWRSWIQDDRFLEQKDLSIDIHKNGAANHTSGLVAPLVVYESCRELNSQNDIIANVSWNFSVNRGFQYSLRFHYCDIVSTSPDELYFNVYVDSLMISEDLDLTSLAKGSLDTPVYLDYITPELTTNTLRVSIGPTAGAQNQPNAILNGLEIFKVSNEEKNLDDEADITLSNLSPKPKQKVGVIVGVVIGILSLLLLATILLRFYKKRSINNSTQTDEFDPTPIQCVVASVLRRSTGDVVCRLEKVLQIMSAEAGVEHTDASSANVSLSDVEDLAPLSISRKNWSSSSEDMHDMKQAFSHAAKCKSDLVIWGLMFCEQYILSSMLSRSQKQLLVLEKFLKNRKLALLRMLLHKQKLLQEYANALPYLKG</sequence>
<evidence type="ECO:0000313" key="9">
    <source>
        <dbReference type="Proteomes" id="UP000813463"/>
    </source>
</evidence>
<dbReference type="PANTHER" id="PTHR34590">
    <property type="entry name" value="OS03G0124300 PROTEIN-RELATED"/>
    <property type="match status" value="1"/>
</dbReference>
<keyword evidence="7" id="KW-0472">Membrane</keyword>
<organism evidence="9 10">
    <name type="scientific">Spinacia oleracea</name>
    <name type="common">Spinach</name>
    <dbReference type="NCBI Taxonomy" id="3562"/>
    <lineage>
        <taxon>Eukaryota</taxon>
        <taxon>Viridiplantae</taxon>
        <taxon>Streptophyta</taxon>
        <taxon>Embryophyta</taxon>
        <taxon>Tracheophyta</taxon>
        <taxon>Spermatophyta</taxon>
        <taxon>Magnoliopsida</taxon>
        <taxon>eudicotyledons</taxon>
        <taxon>Gunneridae</taxon>
        <taxon>Pentapetalae</taxon>
        <taxon>Caryophyllales</taxon>
        <taxon>Chenopodiaceae</taxon>
        <taxon>Chenopodioideae</taxon>
        <taxon>Anserineae</taxon>
        <taxon>Spinacia</taxon>
    </lineage>
</organism>
<dbReference type="Gene3D" id="2.60.120.430">
    <property type="entry name" value="Galactose-binding lectin"/>
    <property type="match status" value="2"/>
</dbReference>
<evidence type="ECO:0000256" key="6">
    <source>
        <dbReference type="ARBA" id="ARBA00023180"/>
    </source>
</evidence>
<evidence type="ECO:0000313" key="10">
    <source>
        <dbReference type="RefSeq" id="XP_056688595.1"/>
    </source>
</evidence>
<dbReference type="InterPro" id="IPR024788">
    <property type="entry name" value="Malectin-like_Carb-bd_dom"/>
</dbReference>
<keyword evidence="7" id="KW-0812">Transmembrane</keyword>
<keyword evidence="2" id="KW-0418">Kinase</keyword>
<protein>
    <submittedName>
        <fullName evidence="10">Receptor-like protein kinase HERK 1</fullName>
    </submittedName>
</protein>
<keyword evidence="3" id="KW-0808">Transferase</keyword>
<keyword evidence="5" id="KW-0067">ATP-binding</keyword>
<keyword evidence="2" id="KW-0723">Serine/threonine-protein kinase</keyword>
<dbReference type="Proteomes" id="UP000813463">
    <property type="component" value="Chromosome 6"/>
</dbReference>
<proteinExistence type="predicted"/>
<comment type="subcellular location">
    <subcellularLocation>
        <location evidence="1">Membrane</location>
        <topology evidence="1">Single-pass type I membrane protein</topology>
    </subcellularLocation>
</comment>
<dbReference type="RefSeq" id="XP_056688595.1">
    <property type="nucleotide sequence ID" value="XM_056832617.1"/>
</dbReference>
<reference evidence="9" key="1">
    <citation type="journal article" date="2021" name="Nat. Commun.">
        <title>Genomic analyses provide insights into spinach domestication and the genetic basis of agronomic traits.</title>
        <authorList>
            <person name="Cai X."/>
            <person name="Sun X."/>
            <person name="Xu C."/>
            <person name="Sun H."/>
            <person name="Wang X."/>
            <person name="Ge C."/>
            <person name="Zhang Z."/>
            <person name="Wang Q."/>
            <person name="Fei Z."/>
            <person name="Jiao C."/>
            <person name="Wang Q."/>
        </authorList>
    </citation>
    <scope>NUCLEOTIDE SEQUENCE [LARGE SCALE GENOMIC DNA]</scope>
    <source>
        <strain evidence="9">cv. Varoflay</strain>
    </source>
</reference>
<dbReference type="PANTHER" id="PTHR34590:SF10">
    <property type="entry name" value="RECEPTOR-LIKE PROTEIN KINASE HERK 1"/>
    <property type="match status" value="1"/>
</dbReference>
<evidence type="ECO:0000256" key="4">
    <source>
        <dbReference type="ARBA" id="ARBA00022741"/>
    </source>
</evidence>
<keyword evidence="9" id="KW-1185">Reference proteome</keyword>
<name>A0ABM3QZ14_SPIOL</name>
<evidence type="ECO:0000256" key="2">
    <source>
        <dbReference type="ARBA" id="ARBA00022527"/>
    </source>
</evidence>
<evidence type="ECO:0000259" key="8">
    <source>
        <dbReference type="Pfam" id="PF12819"/>
    </source>
</evidence>
<feature type="domain" description="Malectin-like" evidence="8">
    <location>
        <begin position="84"/>
        <end position="424"/>
    </location>
</feature>
<dbReference type="Pfam" id="PF12819">
    <property type="entry name" value="Malectin_like"/>
    <property type="match status" value="1"/>
</dbReference>
<keyword evidence="7" id="KW-1133">Transmembrane helix</keyword>
<reference evidence="10" key="2">
    <citation type="submission" date="2025-08" db="UniProtKB">
        <authorList>
            <consortium name="RefSeq"/>
        </authorList>
    </citation>
    <scope>IDENTIFICATION</scope>
    <source>
        <tissue evidence="10">Leaf</tissue>
    </source>
</reference>
<accession>A0ABM3QZ14</accession>
<evidence type="ECO:0000256" key="1">
    <source>
        <dbReference type="ARBA" id="ARBA00004479"/>
    </source>
</evidence>
<dbReference type="InterPro" id="IPR045272">
    <property type="entry name" value="ANXUR1/2-like"/>
</dbReference>
<feature type="transmembrane region" description="Helical" evidence="7">
    <location>
        <begin position="450"/>
        <end position="474"/>
    </location>
</feature>
<evidence type="ECO:0000256" key="5">
    <source>
        <dbReference type="ARBA" id="ARBA00022840"/>
    </source>
</evidence>
<evidence type="ECO:0000256" key="7">
    <source>
        <dbReference type="SAM" id="Phobius"/>
    </source>
</evidence>
<keyword evidence="6" id="KW-0325">Glycoprotein</keyword>
<gene>
    <name evidence="10" type="primary">LOC110784744</name>
</gene>